<evidence type="ECO:0000313" key="16">
    <source>
        <dbReference type="EMBL" id="CAL95594.1"/>
    </source>
</evidence>
<evidence type="ECO:0000256" key="6">
    <source>
        <dbReference type="ARBA" id="ARBA00023077"/>
    </source>
</evidence>
<dbReference type="HOGENOM" id="CLU_008654_0_0_4"/>
<dbReference type="InterPro" id="IPR036942">
    <property type="entry name" value="Beta-barrel_TonB_sf"/>
</dbReference>
<evidence type="ECO:0000256" key="10">
    <source>
        <dbReference type="PROSITE-ProRule" id="PRU01360"/>
    </source>
</evidence>
<organism evidence="16 17">
    <name type="scientific">Azoarcus sp. (strain BH72)</name>
    <dbReference type="NCBI Taxonomy" id="418699"/>
    <lineage>
        <taxon>Bacteria</taxon>
        <taxon>Pseudomonadati</taxon>
        <taxon>Pseudomonadota</taxon>
        <taxon>Betaproteobacteria</taxon>
        <taxon>Rhodocyclales</taxon>
        <taxon>Zoogloeaceae</taxon>
        <taxon>Azoarcus</taxon>
    </lineage>
</organism>
<dbReference type="Gene3D" id="2.40.170.20">
    <property type="entry name" value="TonB-dependent receptor, beta-barrel domain"/>
    <property type="match status" value="1"/>
</dbReference>
<dbReference type="PANTHER" id="PTHR30069">
    <property type="entry name" value="TONB-DEPENDENT OUTER MEMBRANE RECEPTOR"/>
    <property type="match status" value="1"/>
</dbReference>
<keyword evidence="13" id="KW-0732">Signal</keyword>
<evidence type="ECO:0000256" key="1">
    <source>
        <dbReference type="ARBA" id="ARBA00004571"/>
    </source>
</evidence>
<evidence type="ECO:0000256" key="12">
    <source>
        <dbReference type="SAM" id="MobiDB-lite"/>
    </source>
</evidence>
<dbReference type="PROSITE" id="PS52016">
    <property type="entry name" value="TONB_DEPENDENT_REC_3"/>
    <property type="match status" value="1"/>
</dbReference>
<dbReference type="GO" id="GO:0044718">
    <property type="term" value="P:siderophore transmembrane transport"/>
    <property type="evidence" value="ECO:0007669"/>
    <property type="project" value="TreeGrafter"/>
</dbReference>
<evidence type="ECO:0000256" key="4">
    <source>
        <dbReference type="ARBA" id="ARBA00022452"/>
    </source>
</evidence>
<comment type="subcellular location">
    <subcellularLocation>
        <location evidence="1 10">Cell outer membrane</location>
        <topology evidence="1 10">Multi-pass membrane protein</topology>
    </subcellularLocation>
</comment>
<keyword evidence="9 10" id="KW-0998">Cell outer membrane</keyword>
<reference evidence="16 17" key="1">
    <citation type="journal article" date="2006" name="Nat. Biotechnol.">
        <title>Complete genome of the mutualistic, N2-fixing grass endophyte Azoarcus sp. strain BH72.</title>
        <authorList>
            <person name="Krause A."/>
            <person name="Ramakumar A."/>
            <person name="Bartels D."/>
            <person name="Battistoni F."/>
            <person name="Bekel T."/>
            <person name="Boch J."/>
            <person name="Boehm M."/>
            <person name="Friedrich F."/>
            <person name="Hurek T."/>
            <person name="Krause L."/>
            <person name="Linke B."/>
            <person name="McHardy A.C."/>
            <person name="Sarkar A."/>
            <person name="Schneiker S."/>
            <person name="Syed A.A."/>
            <person name="Thauer R."/>
            <person name="Vorhoelter F.-J."/>
            <person name="Weidner S."/>
            <person name="Puehler A."/>
            <person name="Reinhold-Hurek B."/>
            <person name="Kaiser O."/>
            <person name="Goesmann A."/>
        </authorList>
    </citation>
    <scope>NUCLEOTIDE SEQUENCE [LARGE SCALE GENOMIC DNA]</scope>
    <source>
        <strain evidence="16 17">BH72</strain>
    </source>
</reference>
<evidence type="ECO:0000313" key="17">
    <source>
        <dbReference type="Proteomes" id="UP000002588"/>
    </source>
</evidence>
<evidence type="ECO:0000256" key="5">
    <source>
        <dbReference type="ARBA" id="ARBA00022692"/>
    </source>
</evidence>
<evidence type="ECO:0000259" key="14">
    <source>
        <dbReference type="Pfam" id="PF00593"/>
    </source>
</evidence>
<dbReference type="InterPro" id="IPR012910">
    <property type="entry name" value="Plug_dom"/>
</dbReference>
<feature type="domain" description="TonB-dependent receptor plug" evidence="15">
    <location>
        <begin position="56"/>
        <end position="168"/>
    </location>
</feature>
<evidence type="ECO:0000256" key="11">
    <source>
        <dbReference type="RuleBase" id="RU003357"/>
    </source>
</evidence>
<keyword evidence="6 11" id="KW-0798">TonB box</keyword>
<dbReference type="GO" id="GO:0009279">
    <property type="term" value="C:cell outer membrane"/>
    <property type="evidence" value="ECO:0007669"/>
    <property type="project" value="UniProtKB-SubCell"/>
</dbReference>
<evidence type="ECO:0000256" key="8">
    <source>
        <dbReference type="ARBA" id="ARBA00023170"/>
    </source>
</evidence>
<protein>
    <submittedName>
        <fullName evidence="16">TonB-dependent receptor</fullName>
    </submittedName>
</protein>
<feature type="signal peptide" evidence="13">
    <location>
        <begin position="1"/>
        <end position="32"/>
    </location>
</feature>
<evidence type="ECO:0000256" key="7">
    <source>
        <dbReference type="ARBA" id="ARBA00023136"/>
    </source>
</evidence>
<dbReference type="InterPro" id="IPR037066">
    <property type="entry name" value="Plug_dom_sf"/>
</dbReference>
<keyword evidence="8 16" id="KW-0675">Receptor</keyword>
<dbReference type="AlphaFoldDB" id="A1K9T9"/>
<feature type="compositionally biased region" description="Acidic residues" evidence="12">
    <location>
        <begin position="320"/>
        <end position="335"/>
    </location>
</feature>
<evidence type="ECO:0000256" key="3">
    <source>
        <dbReference type="ARBA" id="ARBA00022448"/>
    </source>
</evidence>
<sequence length="804" mass="86889">MKTPSPRRLRAAPLTPIAAALATLFAPAPLLAQELALGAVEVVAVAPLPGLDLPREQVPSNVQTVTSAALRAKQSVALPDFLGDRLPGVNINEIQGNPFQPDVNYRGFAASPLLGTPQGLSVYLDGVRVNEPFGDTVNWDLIPQMALDTVTLLPGSNPLYGLNTLGGALALRTKNGFDHPGGEAQVLWGSFQRRSLEVEHGGSHGDTGYYVAANLFKEEGWRDRSPSEVRQFFGKLTQRIDSGEIDLTLLRADTDLTGNGLAPESMLDQRRRAVFTHPDNTRNDMTMVALSGRYWLDDRNTLSASIYHRETRTRTLNGDANDDFEEGPNDGDCDPADFASGSPEEAQCAAANGAGGFNAETGANNRTRNIQRARGVALQWSHTADTHQLAVGVSHDRSKNRFSQTSQLGLLDASRGVVPTDDVELENSLDGETRTSSIYLTDTYALTPALHLTASARYNHTRVINHDRLDPTPPNLDGDFTYRKLNPALGLTWQASEQLTVYGGYSQGNRAPSPIELGCADPENPCTLPNALAADPFLKQVVTRTLELGVRGTVPGLLGDSLRWNAGLYRSVNHDDILFVGTSTSAGYFTNFGRTRRQGAELGLAGKHRGLDWALNYNYVDASFQSSACILAENNSSRGQSAECTADGQDDEILVKKGDTLPGIPRHSLKLMLSWQATEALRVGADFVAFSSQYARGNENNRHRSGDATDAFGETRTFEGSGKIAGYGVLNLNADYKLGGGWTLFGRVNNVFDRKYATGGALAENPFDAGGAFQTNSGDWARETFYAPGAPRAGWIGLRYRWGA</sequence>
<gene>
    <name evidence="16" type="ordered locus">azo2978</name>
</gene>
<proteinExistence type="inferred from homology"/>
<keyword evidence="4 10" id="KW-1134">Transmembrane beta strand</keyword>
<evidence type="ECO:0000256" key="13">
    <source>
        <dbReference type="SAM" id="SignalP"/>
    </source>
</evidence>
<name>A1K9T9_AZOSB</name>
<comment type="similarity">
    <text evidence="2 10 11">Belongs to the TonB-dependent receptor family.</text>
</comment>
<keyword evidence="7 10" id="KW-0472">Membrane</keyword>
<keyword evidence="17" id="KW-1185">Reference proteome</keyword>
<dbReference type="Proteomes" id="UP000002588">
    <property type="component" value="Chromosome"/>
</dbReference>
<evidence type="ECO:0000259" key="15">
    <source>
        <dbReference type="Pfam" id="PF07715"/>
    </source>
</evidence>
<dbReference type="KEGG" id="azo:azo2978"/>
<evidence type="ECO:0000256" key="9">
    <source>
        <dbReference type="ARBA" id="ARBA00023237"/>
    </source>
</evidence>
<dbReference type="RefSeq" id="WP_011766704.1">
    <property type="nucleotide sequence ID" value="NC_008702.1"/>
</dbReference>
<dbReference type="Pfam" id="PF07715">
    <property type="entry name" value="Plug"/>
    <property type="match status" value="1"/>
</dbReference>
<evidence type="ECO:0000256" key="2">
    <source>
        <dbReference type="ARBA" id="ARBA00009810"/>
    </source>
</evidence>
<dbReference type="Pfam" id="PF00593">
    <property type="entry name" value="TonB_dep_Rec_b-barrel"/>
    <property type="match status" value="1"/>
</dbReference>
<accession>A1K9T9</accession>
<dbReference type="PANTHER" id="PTHR30069:SF39">
    <property type="entry name" value="BLL6183 PROTEIN"/>
    <property type="match status" value="1"/>
</dbReference>
<dbReference type="STRING" id="62928.azo2978"/>
<dbReference type="InterPro" id="IPR039426">
    <property type="entry name" value="TonB-dep_rcpt-like"/>
</dbReference>
<dbReference type="SUPFAM" id="SSF56935">
    <property type="entry name" value="Porins"/>
    <property type="match status" value="1"/>
</dbReference>
<dbReference type="Gene3D" id="2.170.130.10">
    <property type="entry name" value="TonB-dependent receptor, plug domain"/>
    <property type="match status" value="1"/>
</dbReference>
<feature type="domain" description="TonB-dependent receptor-like beta-barrel" evidence="14">
    <location>
        <begin position="265"/>
        <end position="751"/>
    </location>
</feature>
<dbReference type="eggNOG" id="COG4206">
    <property type="taxonomic scope" value="Bacteria"/>
</dbReference>
<keyword evidence="3 10" id="KW-0813">Transport</keyword>
<feature type="chain" id="PRO_5002635505" evidence="13">
    <location>
        <begin position="33"/>
        <end position="804"/>
    </location>
</feature>
<dbReference type="InterPro" id="IPR000531">
    <property type="entry name" value="Beta-barrel_TonB"/>
</dbReference>
<feature type="region of interest" description="Disordered" evidence="12">
    <location>
        <begin position="316"/>
        <end position="342"/>
    </location>
</feature>
<keyword evidence="5 10" id="KW-0812">Transmembrane</keyword>
<dbReference type="GO" id="GO:0015344">
    <property type="term" value="F:siderophore uptake transmembrane transporter activity"/>
    <property type="evidence" value="ECO:0007669"/>
    <property type="project" value="TreeGrafter"/>
</dbReference>
<dbReference type="EMBL" id="AM406670">
    <property type="protein sequence ID" value="CAL95594.1"/>
    <property type="molecule type" value="Genomic_DNA"/>
</dbReference>